<evidence type="ECO:0000313" key="10">
    <source>
        <dbReference type="Proteomes" id="UP000015104"/>
    </source>
</evidence>
<dbReference type="PANTHER" id="PTHR12822:SF2">
    <property type="entry name" value="PROTEIN YIPF"/>
    <property type="match status" value="1"/>
</dbReference>
<comment type="similarity">
    <text evidence="2 6">Belongs to the YIP1 family.</text>
</comment>
<organism evidence="9 10">
    <name type="scientific">Tetranychus urticae</name>
    <name type="common">Two-spotted spider mite</name>
    <dbReference type="NCBI Taxonomy" id="32264"/>
    <lineage>
        <taxon>Eukaryota</taxon>
        <taxon>Metazoa</taxon>
        <taxon>Ecdysozoa</taxon>
        <taxon>Arthropoda</taxon>
        <taxon>Chelicerata</taxon>
        <taxon>Arachnida</taxon>
        <taxon>Acari</taxon>
        <taxon>Acariformes</taxon>
        <taxon>Trombidiformes</taxon>
        <taxon>Prostigmata</taxon>
        <taxon>Eleutherengona</taxon>
        <taxon>Raphignathae</taxon>
        <taxon>Tetranychoidea</taxon>
        <taxon>Tetranychidae</taxon>
        <taxon>Tetranychus</taxon>
    </lineage>
</organism>
<dbReference type="GO" id="GO:0000139">
    <property type="term" value="C:Golgi membrane"/>
    <property type="evidence" value="ECO:0007669"/>
    <property type="project" value="UniProtKB-SubCell"/>
</dbReference>
<proteinExistence type="inferred from homology"/>
<evidence type="ECO:0000256" key="3">
    <source>
        <dbReference type="ARBA" id="ARBA00022692"/>
    </source>
</evidence>
<dbReference type="AlphaFoldDB" id="T1K4G4"/>
<dbReference type="Proteomes" id="UP000015104">
    <property type="component" value="Unassembled WGS sequence"/>
</dbReference>
<keyword evidence="10" id="KW-1185">Reference proteome</keyword>
<feature type="region of interest" description="Disordered" evidence="7">
    <location>
        <begin position="42"/>
        <end position="71"/>
    </location>
</feature>
<keyword evidence="5 6" id="KW-0472">Membrane</keyword>
<evidence type="ECO:0000256" key="1">
    <source>
        <dbReference type="ARBA" id="ARBA00004141"/>
    </source>
</evidence>
<evidence type="ECO:0000259" key="8">
    <source>
        <dbReference type="Pfam" id="PF04893"/>
    </source>
</evidence>
<feature type="transmembrane region" description="Helical" evidence="6">
    <location>
        <begin position="236"/>
        <end position="259"/>
    </location>
</feature>
<dbReference type="GO" id="GO:0031267">
    <property type="term" value="F:small GTPase binding"/>
    <property type="evidence" value="ECO:0007669"/>
    <property type="project" value="InterPro"/>
</dbReference>
<dbReference type="InterPro" id="IPR006977">
    <property type="entry name" value="Yip1_dom"/>
</dbReference>
<comment type="subcellular location">
    <subcellularLocation>
        <location evidence="6">Golgi apparatus membrane</location>
        <topology evidence="6">Multi-pass membrane protein</topology>
    </subcellularLocation>
    <subcellularLocation>
        <location evidence="1">Membrane</location>
        <topology evidence="1">Multi-pass membrane protein</topology>
    </subcellularLocation>
</comment>
<dbReference type="PANTHER" id="PTHR12822">
    <property type="entry name" value="PROTEIN YIPF"/>
    <property type="match status" value="1"/>
</dbReference>
<keyword evidence="4 6" id="KW-1133">Transmembrane helix</keyword>
<dbReference type="eggNOG" id="KOG3114">
    <property type="taxonomic scope" value="Eukaryota"/>
</dbReference>
<keyword evidence="3 6" id="KW-0812">Transmembrane</keyword>
<evidence type="ECO:0000256" key="7">
    <source>
        <dbReference type="SAM" id="MobiDB-lite"/>
    </source>
</evidence>
<reference evidence="10" key="1">
    <citation type="submission" date="2011-08" db="EMBL/GenBank/DDBJ databases">
        <authorList>
            <person name="Rombauts S."/>
        </authorList>
    </citation>
    <scope>NUCLEOTIDE SEQUENCE</scope>
    <source>
        <strain evidence="10">London</strain>
    </source>
</reference>
<reference evidence="9" key="2">
    <citation type="submission" date="2015-06" db="UniProtKB">
        <authorList>
            <consortium name="EnsemblMetazoa"/>
        </authorList>
    </citation>
    <scope>IDENTIFICATION</scope>
</reference>
<dbReference type="STRING" id="32264.T1K4G4"/>
<dbReference type="OrthoDB" id="10256463at2759"/>
<feature type="transmembrane region" description="Helical" evidence="6">
    <location>
        <begin position="271"/>
        <end position="292"/>
    </location>
</feature>
<evidence type="ECO:0000313" key="9">
    <source>
        <dbReference type="EnsemblMetazoa" id="tetur05g02520.1"/>
    </source>
</evidence>
<dbReference type="InterPro" id="IPR039765">
    <property type="entry name" value="Yip5/YIPF1/YIPF2"/>
</dbReference>
<evidence type="ECO:0000256" key="2">
    <source>
        <dbReference type="ARBA" id="ARBA00010596"/>
    </source>
</evidence>
<feature type="transmembrane region" description="Helical" evidence="6">
    <location>
        <begin position="210"/>
        <end position="230"/>
    </location>
</feature>
<dbReference type="Pfam" id="PF04893">
    <property type="entry name" value="Yip1"/>
    <property type="match status" value="1"/>
</dbReference>
<evidence type="ECO:0000256" key="5">
    <source>
        <dbReference type="ARBA" id="ARBA00023136"/>
    </source>
</evidence>
<feature type="transmembrane region" description="Helical" evidence="6">
    <location>
        <begin position="174"/>
        <end position="198"/>
    </location>
</feature>
<name>T1K4G4_TETUR</name>
<feature type="transmembrane region" description="Helical" evidence="6">
    <location>
        <begin position="134"/>
        <end position="154"/>
    </location>
</feature>
<protein>
    <recommendedName>
        <fullName evidence="6">Protein YIPF</fullName>
    </recommendedName>
</protein>
<dbReference type="EMBL" id="CAEY01001578">
    <property type="status" value="NOT_ANNOTATED_CDS"/>
    <property type="molecule type" value="Genomic_DNA"/>
</dbReference>
<dbReference type="OMA" id="VFRRCVA"/>
<gene>
    <name evidence="9" type="primary">107360707</name>
</gene>
<evidence type="ECO:0000256" key="6">
    <source>
        <dbReference type="RuleBase" id="RU361264"/>
    </source>
</evidence>
<feature type="domain" description="Yip1" evidence="8">
    <location>
        <begin position="124"/>
        <end position="285"/>
    </location>
</feature>
<evidence type="ECO:0000256" key="4">
    <source>
        <dbReference type="ARBA" id="ARBA00022989"/>
    </source>
</evidence>
<sequence length="293" mass="32901">MDQQSAILELDNALAIDMSGADLNTGSAANELQFKDYPREASGSSNLLPIGSKQNFANSRGDDGPTDENEDAGLMANNTKTKAPASFWQLNYFSQYFNVTTQDVLARILWSVLPIKSATGANYIERHIQNNADIYGPFWINVTLIFSIAIFGNIANYLSTSGEQDSWHNDWNKLGLAASSVFSYTLFVPVLLWFFFWFRGCTITYTLFEIICAYGYSLSVYIPISFLWIIEIRLLQYILVIVGAFLSGSVLTMSFAPIVNSDPSQTFKTSYFMLLLIIGLHSLIAFSFLFYFF</sequence>
<feature type="compositionally biased region" description="Polar residues" evidence="7">
    <location>
        <begin position="42"/>
        <end position="58"/>
    </location>
</feature>
<accession>T1K4G4</accession>
<dbReference type="EnsemblMetazoa" id="tetur05g02520.1">
    <property type="protein sequence ID" value="tetur05g02520.1"/>
    <property type="gene ID" value="tetur05g02520"/>
</dbReference>
<dbReference type="KEGG" id="tut:107360707"/>
<dbReference type="GO" id="GO:0016192">
    <property type="term" value="P:vesicle-mediated transport"/>
    <property type="evidence" value="ECO:0007669"/>
    <property type="project" value="InterPro"/>
</dbReference>
<dbReference type="HOGENOM" id="CLU_059606_1_1_1"/>